<name>A0A2B4RPX9_STYPI</name>
<dbReference type="Proteomes" id="UP000225706">
    <property type="component" value="Unassembled WGS sequence"/>
</dbReference>
<dbReference type="OrthoDB" id="25872at2759"/>
<feature type="compositionally biased region" description="Polar residues" evidence="1">
    <location>
        <begin position="151"/>
        <end position="170"/>
    </location>
</feature>
<dbReference type="PANTHER" id="PTHR31511">
    <property type="entry name" value="PROTEIN CBG23764"/>
    <property type="match status" value="1"/>
</dbReference>
<dbReference type="InterPro" id="IPR043502">
    <property type="entry name" value="DNA/RNA_pol_sf"/>
</dbReference>
<keyword evidence="3" id="KW-1185">Reference proteome</keyword>
<sequence length="177" mass="20568">MWFLPPVVCFDNKLHSQEPVIYRAKRMDEDAAQIFQVELFEENIKTIHEQFEFTKKVIFTQEDRQTFNAKMSLSALPSPKTKTKLVSDNPVYCGMSILDINKTLMYDFLYNYIKEKNGDRAKLLFTDTDNLTYEIETKDFYKDMGEGVDDNVSSPQATTRKIPCQGSQQAVPRRLQA</sequence>
<gene>
    <name evidence="2" type="ORF">AWC38_SpisGene17253</name>
</gene>
<comment type="caution">
    <text evidence="2">The sequence shown here is derived from an EMBL/GenBank/DDBJ whole genome shotgun (WGS) entry which is preliminary data.</text>
</comment>
<evidence type="ECO:0000313" key="2">
    <source>
        <dbReference type="EMBL" id="PFX18368.1"/>
    </source>
</evidence>
<dbReference type="AlphaFoldDB" id="A0A2B4RPX9"/>
<evidence type="ECO:0000256" key="1">
    <source>
        <dbReference type="SAM" id="MobiDB-lite"/>
    </source>
</evidence>
<proteinExistence type="predicted"/>
<dbReference type="PANTHER" id="PTHR31511:SF12">
    <property type="entry name" value="RHO TERMINATION FACTOR N-TERMINAL DOMAIN-CONTAINING PROTEIN"/>
    <property type="match status" value="1"/>
</dbReference>
<protein>
    <submittedName>
        <fullName evidence="2">Uncharacterized protein</fullName>
    </submittedName>
</protein>
<dbReference type="EMBL" id="LSMT01000414">
    <property type="protein sequence ID" value="PFX18368.1"/>
    <property type="molecule type" value="Genomic_DNA"/>
</dbReference>
<dbReference type="SUPFAM" id="SSF56672">
    <property type="entry name" value="DNA/RNA polymerases"/>
    <property type="match status" value="1"/>
</dbReference>
<feature type="region of interest" description="Disordered" evidence="1">
    <location>
        <begin position="146"/>
        <end position="177"/>
    </location>
</feature>
<organism evidence="2 3">
    <name type="scientific">Stylophora pistillata</name>
    <name type="common">Smooth cauliflower coral</name>
    <dbReference type="NCBI Taxonomy" id="50429"/>
    <lineage>
        <taxon>Eukaryota</taxon>
        <taxon>Metazoa</taxon>
        <taxon>Cnidaria</taxon>
        <taxon>Anthozoa</taxon>
        <taxon>Hexacorallia</taxon>
        <taxon>Scleractinia</taxon>
        <taxon>Astrocoeniina</taxon>
        <taxon>Pocilloporidae</taxon>
        <taxon>Stylophora</taxon>
    </lineage>
</organism>
<evidence type="ECO:0000313" key="3">
    <source>
        <dbReference type="Proteomes" id="UP000225706"/>
    </source>
</evidence>
<dbReference type="STRING" id="50429.A0A2B4RPX9"/>
<reference evidence="3" key="1">
    <citation type="journal article" date="2017" name="bioRxiv">
        <title>Comparative analysis of the genomes of Stylophora pistillata and Acropora digitifera provides evidence for extensive differences between species of corals.</title>
        <authorList>
            <person name="Voolstra C.R."/>
            <person name="Li Y."/>
            <person name="Liew Y.J."/>
            <person name="Baumgarten S."/>
            <person name="Zoccola D."/>
            <person name="Flot J.-F."/>
            <person name="Tambutte S."/>
            <person name="Allemand D."/>
            <person name="Aranda M."/>
        </authorList>
    </citation>
    <scope>NUCLEOTIDE SEQUENCE [LARGE SCALE GENOMIC DNA]</scope>
</reference>
<accession>A0A2B4RPX9</accession>